<dbReference type="OrthoDB" id="2192235at2759"/>
<name>S7XVU2_SPRLO</name>
<feature type="compositionally biased region" description="Low complexity" evidence="1">
    <location>
        <begin position="19"/>
        <end position="31"/>
    </location>
</feature>
<comment type="caution">
    <text evidence="2">The sequence shown here is derived from an EMBL/GenBank/DDBJ whole genome shotgun (WGS) entry which is preliminary data.</text>
</comment>
<dbReference type="InParanoid" id="S7XVU2"/>
<feature type="non-terminal residue" evidence="2">
    <location>
        <position position="622"/>
    </location>
</feature>
<evidence type="ECO:0000256" key="1">
    <source>
        <dbReference type="SAM" id="MobiDB-lite"/>
    </source>
</evidence>
<dbReference type="Proteomes" id="UP000014978">
    <property type="component" value="Unassembled WGS sequence"/>
</dbReference>
<dbReference type="EMBL" id="ATCN01000045">
    <property type="protein sequence ID" value="EPR80008.1"/>
    <property type="molecule type" value="Genomic_DNA"/>
</dbReference>
<proteinExistence type="predicted"/>
<gene>
    <name evidence="2" type="ORF">SLOPH_1089</name>
</gene>
<evidence type="ECO:0000313" key="2">
    <source>
        <dbReference type="EMBL" id="EPR80008.1"/>
    </source>
</evidence>
<keyword evidence="3" id="KW-1185">Reference proteome</keyword>
<feature type="compositionally biased region" description="Acidic residues" evidence="1">
    <location>
        <begin position="194"/>
        <end position="208"/>
    </location>
</feature>
<dbReference type="HOGENOM" id="CLU_439515_0_0_1"/>
<dbReference type="VEuPathDB" id="MicrosporidiaDB:SLOPH_1089"/>
<sequence>MHQHSGNKQNIEEYKNKTENNSMNNNTDKNTPVNDQENINYDKEKSKDVSNNSIDTNTNNIDNNNINNINNDINTNEPLLKYKELINYLACISDPLVYMLKHSKDIIYFYSEDIYINALTNYKYFTPKDYATITQIVEGVEDNILWMVPNGMDNSKDKENNNDRRDMYCKEVEELRRLSGHFKNNDNNNNNDNDASEIDNNNDNDTNDNDTNTVNNTNDIDVNNDITNIHNISSNINNTRIDANALNKPSGILKIFIDILICYISYKPKKVIDILIYLSKSVNADIFKLIEKQFNSRKDFLIDIYLIKIRILKEEDKNIEMKECICDNKYKKIDSIEDKIINNDRNVQIIEQLSKCKITVEEAIDKVDKNNINKDIIDDSILNTNHTTRKPLFKSFTDILIYNKYCIHCYFQSHHNMFISMIKEIDNENTVYFIVDKLTLYLKYFNNIEVLRYFVSIGERTYEKRFLCAKNIHKIIEGIEYNDNNGNNTNKSNDNNQILNNNTNNIITSKNTYKNIEYGNKVKDIVLSYLKDANSSISHTAYESLINYKYIPIEIYKYYIDSSYNRSILFYKIIQQYNNTHNIDNNTDTVKYNIYVLVNIIKIMNNESYVNMIENIDGIMHI</sequence>
<accession>S7XVU2</accession>
<evidence type="ECO:0000313" key="3">
    <source>
        <dbReference type="Proteomes" id="UP000014978"/>
    </source>
</evidence>
<dbReference type="AlphaFoldDB" id="S7XVU2"/>
<feature type="region of interest" description="Disordered" evidence="1">
    <location>
        <begin position="180"/>
        <end position="217"/>
    </location>
</feature>
<organism evidence="2 3">
    <name type="scientific">Spraguea lophii (strain 42_110)</name>
    <name type="common">Microsporidian parasite</name>
    <dbReference type="NCBI Taxonomy" id="1358809"/>
    <lineage>
        <taxon>Eukaryota</taxon>
        <taxon>Fungi</taxon>
        <taxon>Fungi incertae sedis</taxon>
        <taxon>Microsporidia</taxon>
        <taxon>Spragueidae</taxon>
        <taxon>Spraguea</taxon>
    </lineage>
</organism>
<reference evidence="3" key="1">
    <citation type="journal article" date="2013" name="PLoS Genet.">
        <title>The genome of Spraguea lophii and the basis of host-microsporidian interactions.</title>
        <authorList>
            <person name="Campbell S.E."/>
            <person name="Williams T.A."/>
            <person name="Yousuf A."/>
            <person name="Soanes D.M."/>
            <person name="Paszkiewicz K.H."/>
            <person name="Williams B.A.P."/>
        </authorList>
    </citation>
    <scope>NUCLEOTIDE SEQUENCE [LARGE SCALE GENOMIC DNA]</scope>
    <source>
        <strain evidence="3">42_110</strain>
    </source>
</reference>
<protein>
    <submittedName>
        <fullName evidence="2">Uncharacterized protein</fullName>
    </submittedName>
</protein>
<feature type="region of interest" description="Disordered" evidence="1">
    <location>
        <begin position="17"/>
        <end position="37"/>
    </location>
</feature>